<evidence type="ECO:0000313" key="8">
    <source>
        <dbReference type="EMBL" id="MFC7290815.1"/>
    </source>
</evidence>
<evidence type="ECO:0000256" key="3">
    <source>
        <dbReference type="ARBA" id="ARBA00022759"/>
    </source>
</evidence>
<keyword evidence="5" id="KW-1015">Disulfide bond</keyword>
<feature type="chain" id="PRO_5045732387" evidence="7">
    <location>
        <begin position="25"/>
        <end position="264"/>
    </location>
</feature>
<dbReference type="Gene3D" id="1.10.575.10">
    <property type="entry name" value="P1 Nuclease"/>
    <property type="match status" value="1"/>
</dbReference>
<dbReference type="Pfam" id="PF02265">
    <property type="entry name" value="S1-P1_nuclease"/>
    <property type="match status" value="1"/>
</dbReference>
<keyword evidence="1" id="KW-0540">Nuclease</keyword>
<dbReference type="PANTHER" id="PTHR33146">
    <property type="entry name" value="ENDONUCLEASE 4"/>
    <property type="match status" value="1"/>
</dbReference>
<evidence type="ECO:0000256" key="1">
    <source>
        <dbReference type="ARBA" id="ARBA00022722"/>
    </source>
</evidence>
<gene>
    <name evidence="8" type="ORF">ACFQS8_04245</name>
</gene>
<evidence type="ECO:0000256" key="2">
    <source>
        <dbReference type="ARBA" id="ARBA00022723"/>
    </source>
</evidence>
<proteinExistence type="predicted"/>
<evidence type="ECO:0000256" key="5">
    <source>
        <dbReference type="ARBA" id="ARBA00023157"/>
    </source>
</evidence>
<evidence type="ECO:0000256" key="4">
    <source>
        <dbReference type="ARBA" id="ARBA00022801"/>
    </source>
</evidence>
<reference evidence="9" key="1">
    <citation type="journal article" date="2019" name="Int. J. Syst. Evol. Microbiol.">
        <title>The Global Catalogue of Microorganisms (GCM) 10K type strain sequencing project: providing services to taxonomists for standard genome sequencing and annotation.</title>
        <authorList>
            <consortium name="The Broad Institute Genomics Platform"/>
            <consortium name="The Broad Institute Genome Sequencing Center for Infectious Disease"/>
            <person name="Wu L."/>
            <person name="Ma J."/>
        </authorList>
    </citation>
    <scope>NUCLEOTIDE SEQUENCE [LARGE SCALE GENOMIC DNA]</scope>
    <source>
        <strain evidence="9">CCUG 51308</strain>
    </source>
</reference>
<dbReference type="InterPro" id="IPR003154">
    <property type="entry name" value="S1/P1nuclease"/>
</dbReference>
<keyword evidence="4" id="KW-0378">Hydrolase</keyword>
<dbReference type="InterPro" id="IPR008947">
    <property type="entry name" value="PLipase_C/P1_nuclease_dom_sf"/>
</dbReference>
<keyword evidence="2" id="KW-0479">Metal-binding</keyword>
<dbReference type="PANTHER" id="PTHR33146:SF26">
    <property type="entry name" value="ENDONUCLEASE 4"/>
    <property type="match status" value="1"/>
</dbReference>
<dbReference type="EMBL" id="JBHTBR010000002">
    <property type="protein sequence ID" value="MFC7290815.1"/>
    <property type="molecule type" value="Genomic_DNA"/>
</dbReference>
<evidence type="ECO:0000256" key="6">
    <source>
        <dbReference type="ARBA" id="ARBA00023180"/>
    </source>
</evidence>
<keyword evidence="3" id="KW-0255">Endonuclease</keyword>
<accession>A0ABW2II77</accession>
<dbReference type="SUPFAM" id="SSF48537">
    <property type="entry name" value="Phospholipase C/P1 nuclease"/>
    <property type="match status" value="1"/>
</dbReference>
<dbReference type="CDD" id="cd11010">
    <property type="entry name" value="S1-P1_nuclease"/>
    <property type="match status" value="1"/>
</dbReference>
<comment type="caution">
    <text evidence="8">The sequence shown here is derived from an EMBL/GenBank/DDBJ whole genome shotgun (WGS) entry which is preliminary data.</text>
</comment>
<organism evidence="8 9">
    <name type="scientific">Hirschia litorea</name>
    <dbReference type="NCBI Taxonomy" id="1199156"/>
    <lineage>
        <taxon>Bacteria</taxon>
        <taxon>Pseudomonadati</taxon>
        <taxon>Pseudomonadota</taxon>
        <taxon>Alphaproteobacteria</taxon>
        <taxon>Hyphomonadales</taxon>
        <taxon>Hyphomonadaceae</taxon>
        <taxon>Hirschia</taxon>
    </lineage>
</organism>
<keyword evidence="7" id="KW-0732">Signal</keyword>
<feature type="signal peptide" evidence="7">
    <location>
        <begin position="1"/>
        <end position="24"/>
    </location>
</feature>
<name>A0ABW2II77_9PROT</name>
<keyword evidence="9" id="KW-1185">Reference proteome</keyword>
<dbReference type="RefSeq" id="WP_382166018.1">
    <property type="nucleotide sequence ID" value="NZ_JBHTBR010000002.1"/>
</dbReference>
<keyword evidence="6" id="KW-0325">Glycoprotein</keyword>
<evidence type="ECO:0000313" key="9">
    <source>
        <dbReference type="Proteomes" id="UP001596492"/>
    </source>
</evidence>
<dbReference type="Proteomes" id="UP001596492">
    <property type="component" value="Unassembled WGS sequence"/>
</dbReference>
<evidence type="ECO:0000256" key="7">
    <source>
        <dbReference type="SAM" id="SignalP"/>
    </source>
</evidence>
<sequence length="264" mass="29848">MRPILVAAIAACIANISFSAPAHAWGKLGHRVTGEIAESYLTDEAKVAVEAILGVEDMAEVSNWPDYMRSSDDEFFKREAYPMHFVTVPDDKSYEEAGAPKQGDAFTGLERFKATLRNQDASAEEQRLALIMIIHIVSDLHQPLHVGKGDDWGGNKVEISFKGEPSNLHEIWDEHLVQDEELSYTEMAHWLNRKITPDLAKEWAVSDPSVWIAESKEIRPSVYPKEGETDLSWQYVYDQRPVMRKRLSQSGVRLAAYLNEVFGE</sequence>
<protein>
    <submittedName>
        <fullName evidence="8">S1/P1 nuclease</fullName>
    </submittedName>
</protein>